<gene>
    <name evidence="2" type="ORF">HR081_08035</name>
</gene>
<sequence>MDNIINCMSVSDLNFSEAENAIHLDLSEGEYPFSDDGKSFNKNYFTIVHRNSIQILQDLFHQSNNIDIVLVYYLYGNSFKKTRFKEKFSYFNNDETPSFREYTNNEGIQCFVFAYKNKSLKDLNYKKLARAICNQDFKGLFPTINQKDNYLDIYLMDSERGILYHLYDDRGLWLYFINKQSYINYSQKYSNLLFDVSDEID</sequence>
<evidence type="ECO:0000313" key="2">
    <source>
        <dbReference type="EMBL" id="MBA8776824.1"/>
    </source>
</evidence>
<evidence type="ECO:0000313" key="3">
    <source>
        <dbReference type="Proteomes" id="UP000524893"/>
    </source>
</evidence>
<dbReference type="GeneID" id="72415436"/>
<dbReference type="Proteomes" id="UP000524893">
    <property type="component" value="Unassembled WGS sequence"/>
</dbReference>
<organism evidence="2 3">
    <name type="scientific">Staphylococcus coagulans</name>
    <dbReference type="NCBI Taxonomy" id="74706"/>
    <lineage>
        <taxon>Bacteria</taxon>
        <taxon>Bacillati</taxon>
        <taxon>Bacillota</taxon>
        <taxon>Bacilli</taxon>
        <taxon>Bacillales</taxon>
        <taxon>Staphylococcaceae</taxon>
        <taxon>Staphylococcus</taxon>
    </lineage>
</organism>
<dbReference type="EMBL" id="JABTCN010000022">
    <property type="protein sequence ID" value="MBA8776824.1"/>
    <property type="molecule type" value="Genomic_DNA"/>
</dbReference>
<name>A0A9X1EG80_9STAP</name>
<feature type="domain" description="DUF3885" evidence="1">
    <location>
        <begin position="15"/>
        <end position="195"/>
    </location>
</feature>
<evidence type="ECO:0000259" key="1">
    <source>
        <dbReference type="Pfam" id="PF13021"/>
    </source>
</evidence>
<dbReference type="AlphaFoldDB" id="A0A9X1EG80"/>
<reference evidence="2 3" key="1">
    <citation type="journal article" date="2020" name="Access Microbiol">
        <title>Isolation and genome sequencing of Staphylococcus schleiferi subspecies coagulans from Antarctic seals.</title>
        <authorList>
            <person name="Foster G."/>
            <person name="Robb A."/>
            <person name="Paterson G.K."/>
        </authorList>
    </citation>
    <scope>NUCLEOTIDE SEQUENCE [LARGE SCALE GENOMIC DNA]</scope>
    <source>
        <strain evidence="2 3">M615/02/4</strain>
    </source>
</reference>
<dbReference type="Pfam" id="PF13021">
    <property type="entry name" value="DUF3885"/>
    <property type="match status" value="1"/>
</dbReference>
<dbReference type="InterPro" id="IPR024976">
    <property type="entry name" value="DUF3885"/>
</dbReference>
<dbReference type="RefSeq" id="WP_096547248.1">
    <property type="nucleotide sequence ID" value="NZ_CP092966.1"/>
</dbReference>
<proteinExistence type="predicted"/>
<comment type="caution">
    <text evidence="2">The sequence shown here is derived from an EMBL/GenBank/DDBJ whole genome shotgun (WGS) entry which is preliminary data.</text>
</comment>
<accession>A0A9X1EG80</accession>
<protein>
    <submittedName>
        <fullName evidence="2">DUF3885 domain-containing protein</fullName>
    </submittedName>
</protein>